<dbReference type="GO" id="GO:0007052">
    <property type="term" value="P:mitotic spindle organization"/>
    <property type="evidence" value="ECO:0007669"/>
    <property type="project" value="TreeGrafter"/>
</dbReference>
<dbReference type="Proteomes" id="UP000790833">
    <property type="component" value="Unassembled WGS sequence"/>
</dbReference>
<sequence length="677" mass="75682">LLDNTMAATPFSVSSPCEVKEEKDGAEMVKVVCRIRPAVLEREHNDDVIATVVDSRTVSLGLSLQFPSHVYSYDQVFGPGATQSDIYNYCLKGPLEDFFNGYNGTVIVYGQTGLGKSYTMMGPLTGIADGENANDGIIPRVSNQVFQKINSASSNIEFQVSISYYEIYLEEIRDLLIASSQLSQTKYNVTPKITIHEDKVEGVHLKGISNAFVSSAEEMQMVLSTGSRNRAVASTLMNEESSRSHAIFQIHLSQKDTSTGELKRLQLFLVDLAGLEKIGKTGALLHGLTIEETKRINQSLSALGNVINALTDGKSTHIPYRDSKLTRILQESLGGNSRTSLIINCAPTRYNEQETLSTLRFGSRAKSIKNHAQINTELSHHALKIKVEHLERVIEQNQKQIHRLEAELELTKGSRDVDIPITPKKSIQTSGENMNSSLGSGSKLNTNRQSRIPIPMSSPTVGKVRDRENYENELGRRDAKIRQLETTILEMKMANLTTAHEEELKLFQLEQTLQRLHTKLTDVETINVNLRKHLIASERHLEYRDARINRLKMMLNEQQVAAYRETRNFEAKLADMKDKVNVEDLPTTEDLKVSNTAARDTQRSERDALSECIEVCEHRTVEQFLNLPTQVHHGFLPKMGLNLRIVKPLRGGGSRGSLSLQRSLLLSEDGIGPSFSE</sequence>
<dbReference type="InterPro" id="IPR027417">
    <property type="entry name" value="P-loop_NTPase"/>
</dbReference>
<evidence type="ECO:0000256" key="5">
    <source>
        <dbReference type="ARBA" id="ARBA00023054"/>
    </source>
</evidence>
<dbReference type="InterPro" id="IPR036961">
    <property type="entry name" value="Kinesin_motor_dom_sf"/>
</dbReference>
<dbReference type="PROSITE" id="PS50067">
    <property type="entry name" value="KINESIN_MOTOR_2"/>
    <property type="match status" value="1"/>
</dbReference>
<dbReference type="GO" id="GO:0003777">
    <property type="term" value="F:microtubule motor activity"/>
    <property type="evidence" value="ECO:0007669"/>
    <property type="project" value="InterPro"/>
</dbReference>
<organism evidence="10 11">
    <name type="scientific">Scheffersomyces spartinae</name>
    <dbReference type="NCBI Taxonomy" id="45513"/>
    <lineage>
        <taxon>Eukaryota</taxon>
        <taxon>Fungi</taxon>
        <taxon>Dikarya</taxon>
        <taxon>Ascomycota</taxon>
        <taxon>Saccharomycotina</taxon>
        <taxon>Pichiomycetes</taxon>
        <taxon>Debaryomycetaceae</taxon>
        <taxon>Scheffersomyces</taxon>
    </lineage>
</organism>
<feature type="domain" description="Kinesin motor" evidence="9">
    <location>
        <begin position="28"/>
        <end position="368"/>
    </location>
</feature>
<gene>
    <name evidence="10" type="ORF">KQ657_001076</name>
</gene>
<keyword evidence="4 6" id="KW-0067">ATP-binding</keyword>
<dbReference type="GO" id="GO:0005875">
    <property type="term" value="C:microtubule associated complex"/>
    <property type="evidence" value="ECO:0007669"/>
    <property type="project" value="TreeGrafter"/>
</dbReference>
<accession>A0A9P7V7T7</accession>
<evidence type="ECO:0000256" key="1">
    <source>
        <dbReference type="ARBA" id="ARBA00004496"/>
    </source>
</evidence>
<keyword evidence="3 6" id="KW-0547">Nucleotide-binding</keyword>
<comment type="caution">
    <text evidence="10">The sequence shown here is derived from an EMBL/GenBank/DDBJ whole genome shotgun (WGS) entry which is preliminary data.</text>
</comment>
<evidence type="ECO:0000313" key="10">
    <source>
        <dbReference type="EMBL" id="KAG7192969.1"/>
    </source>
</evidence>
<feature type="non-terminal residue" evidence="10">
    <location>
        <position position="1"/>
    </location>
</feature>
<keyword evidence="6" id="KW-0505">Motor protein</keyword>
<feature type="coiled-coil region" evidence="7">
    <location>
        <begin position="467"/>
        <end position="519"/>
    </location>
</feature>
<dbReference type="GO" id="GO:0008017">
    <property type="term" value="F:microtubule binding"/>
    <property type="evidence" value="ECO:0007669"/>
    <property type="project" value="InterPro"/>
</dbReference>
<dbReference type="AlphaFoldDB" id="A0A9P7V7T7"/>
<evidence type="ECO:0000313" key="11">
    <source>
        <dbReference type="Proteomes" id="UP000790833"/>
    </source>
</evidence>
<evidence type="ECO:0000256" key="6">
    <source>
        <dbReference type="PROSITE-ProRule" id="PRU00283"/>
    </source>
</evidence>
<dbReference type="InterPro" id="IPR001752">
    <property type="entry name" value="Kinesin_motor_dom"/>
</dbReference>
<feature type="binding site" evidence="6">
    <location>
        <begin position="110"/>
        <end position="117"/>
    </location>
    <ligand>
        <name>ATP</name>
        <dbReference type="ChEBI" id="CHEBI:30616"/>
    </ligand>
</feature>
<comment type="similarity">
    <text evidence="6">Belongs to the TRAFAC class myosin-kinesin ATPase superfamily. Kinesin family.</text>
</comment>
<dbReference type="PANTHER" id="PTHR47969:SF15">
    <property type="entry name" value="CHROMOSOME-ASSOCIATED KINESIN KIF4A-RELATED"/>
    <property type="match status" value="1"/>
</dbReference>
<dbReference type="PANTHER" id="PTHR47969">
    <property type="entry name" value="CHROMOSOME-ASSOCIATED KINESIN KIF4A-RELATED"/>
    <property type="match status" value="1"/>
</dbReference>
<dbReference type="Pfam" id="PF00225">
    <property type="entry name" value="Kinesin"/>
    <property type="match status" value="1"/>
</dbReference>
<comment type="subcellular location">
    <subcellularLocation>
        <location evidence="1">Cytoplasm</location>
    </subcellularLocation>
</comment>
<evidence type="ECO:0000259" key="9">
    <source>
        <dbReference type="PROSITE" id="PS50067"/>
    </source>
</evidence>
<dbReference type="SUPFAM" id="SSF52540">
    <property type="entry name" value="P-loop containing nucleoside triphosphate hydrolases"/>
    <property type="match status" value="1"/>
</dbReference>
<dbReference type="RefSeq" id="XP_043048518.1">
    <property type="nucleotide sequence ID" value="XM_043191886.1"/>
</dbReference>
<reference evidence="10" key="1">
    <citation type="submission" date="2021-03" db="EMBL/GenBank/DDBJ databases">
        <authorList>
            <person name="Palmer J.M."/>
        </authorList>
    </citation>
    <scope>NUCLEOTIDE SEQUENCE</scope>
    <source>
        <strain evidence="10">ARV_011</strain>
    </source>
</reference>
<name>A0A9P7V7T7_9ASCO</name>
<evidence type="ECO:0000256" key="3">
    <source>
        <dbReference type="ARBA" id="ARBA00022741"/>
    </source>
</evidence>
<dbReference type="Gene3D" id="3.40.850.10">
    <property type="entry name" value="Kinesin motor domain"/>
    <property type="match status" value="1"/>
</dbReference>
<dbReference type="CDD" id="cd01369">
    <property type="entry name" value="KISc_KHC_KIF5"/>
    <property type="match status" value="1"/>
</dbReference>
<feature type="compositionally biased region" description="Polar residues" evidence="8">
    <location>
        <begin position="425"/>
        <end position="450"/>
    </location>
</feature>
<dbReference type="GO" id="GO:0005524">
    <property type="term" value="F:ATP binding"/>
    <property type="evidence" value="ECO:0007669"/>
    <property type="project" value="UniProtKB-UniRule"/>
</dbReference>
<keyword evidence="11" id="KW-1185">Reference proteome</keyword>
<dbReference type="PRINTS" id="PR00380">
    <property type="entry name" value="KINESINHEAVY"/>
</dbReference>
<dbReference type="GO" id="GO:0005737">
    <property type="term" value="C:cytoplasm"/>
    <property type="evidence" value="ECO:0007669"/>
    <property type="project" value="UniProtKB-SubCell"/>
</dbReference>
<feature type="coiled-coil region" evidence="7">
    <location>
        <begin position="380"/>
        <end position="414"/>
    </location>
</feature>
<dbReference type="GO" id="GO:0051231">
    <property type="term" value="P:spindle elongation"/>
    <property type="evidence" value="ECO:0007669"/>
    <property type="project" value="TreeGrafter"/>
</dbReference>
<dbReference type="EMBL" id="JAHMUF010000014">
    <property type="protein sequence ID" value="KAG7192969.1"/>
    <property type="molecule type" value="Genomic_DNA"/>
</dbReference>
<feature type="region of interest" description="Disordered" evidence="8">
    <location>
        <begin position="417"/>
        <end position="462"/>
    </location>
</feature>
<dbReference type="GeneID" id="66114450"/>
<evidence type="ECO:0000256" key="2">
    <source>
        <dbReference type="ARBA" id="ARBA00022490"/>
    </source>
</evidence>
<dbReference type="OrthoDB" id="3176171at2759"/>
<evidence type="ECO:0000256" key="8">
    <source>
        <dbReference type="SAM" id="MobiDB-lite"/>
    </source>
</evidence>
<protein>
    <recommendedName>
        <fullName evidence="9">Kinesin motor domain-containing protein</fullName>
    </recommendedName>
</protein>
<keyword evidence="5 7" id="KW-0175">Coiled coil</keyword>
<proteinExistence type="inferred from homology"/>
<dbReference type="SMART" id="SM00129">
    <property type="entry name" value="KISc"/>
    <property type="match status" value="1"/>
</dbReference>
<dbReference type="InterPro" id="IPR027640">
    <property type="entry name" value="Kinesin-like_fam"/>
</dbReference>
<evidence type="ECO:0000256" key="4">
    <source>
        <dbReference type="ARBA" id="ARBA00022840"/>
    </source>
</evidence>
<dbReference type="GO" id="GO:0007018">
    <property type="term" value="P:microtubule-based movement"/>
    <property type="evidence" value="ECO:0007669"/>
    <property type="project" value="InterPro"/>
</dbReference>
<keyword evidence="2" id="KW-0963">Cytoplasm</keyword>
<evidence type="ECO:0000256" key="7">
    <source>
        <dbReference type="SAM" id="Coils"/>
    </source>
</evidence>